<evidence type="ECO:0000313" key="2">
    <source>
        <dbReference type="RefSeq" id="XP_075111170.1"/>
    </source>
</evidence>
<gene>
    <name evidence="2" type="primary">LOC142181668</name>
</gene>
<keyword evidence="1" id="KW-1185">Reference proteome</keyword>
<organism evidence="1 2">
    <name type="scientific">Nicotiana tabacum</name>
    <name type="common">Common tobacco</name>
    <dbReference type="NCBI Taxonomy" id="4097"/>
    <lineage>
        <taxon>Eukaryota</taxon>
        <taxon>Viridiplantae</taxon>
        <taxon>Streptophyta</taxon>
        <taxon>Embryophyta</taxon>
        <taxon>Tracheophyta</taxon>
        <taxon>Spermatophyta</taxon>
        <taxon>Magnoliopsida</taxon>
        <taxon>eudicotyledons</taxon>
        <taxon>Gunneridae</taxon>
        <taxon>Pentapetalae</taxon>
        <taxon>asterids</taxon>
        <taxon>lamiids</taxon>
        <taxon>Solanales</taxon>
        <taxon>Solanaceae</taxon>
        <taxon>Nicotianoideae</taxon>
        <taxon>Nicotianeae</taxon>
        <taxon>Nicotiana</taxon>
    </lineage>
</organism>
<protein>
    <submittedName>
        <fullName evidence="2">Uncharacterized protein LOC142181668</fullName>
    </submittedName>
</protein>
<dbReference type="Proteomes" id="UP000790787">
    <property type="component" value="Chromosome 6"/>
</dbReference>
<evidence type="ECO:0000313" key="1">
    <source>
        <dbReference type="Proteomes" id="UP000790787"/>
    </source>
</evidence>
<sequence>MGVRVYMETKKENKSLGTYSLCITVRASTDHIHTVIDGAKRYIVCLKNKRCSCGQFQLDELPCAHALTALSRRIESYEIPVNPLLDETKWNVPQHITEEVGNPPSGGKRQPERPQK</sequence>
<dbReference type="RefSeq" id="XP_075111170.1">
    <property type="nucleotide sequence ID" value="XM_075255069.1"/>
</dbReference>
<reference evidence="2" key="2">
    <citation type="submission" date="2025-08" db="UniProtKB">
        <authorList>
            <consortium name="RefSeq"/>
        </authorList>
    </citation>
    <scope>IDENTIFICATION</scope>
    <source>
        <tissue evidence="2">Leaf</tissue>
    </source>
</reference>
<reference evidence="1" key="1">
    <citation type="journal article" date="2014" name="Nat. Commun.">
        <title>The tobacco genome sequence and its comparison with those of tomato and potato.</title>
        <authorList>
            <person name="Sierro N."/>
            <person name="Battey J.N."/>
            <person name="Ouadi S."/>
            <person name="Bakaher N."/>
            <person name="Bovet L."/>
            <person name="Willig A."/>
            <person name="Goepfert S."/>
            <person name="Peitsch M.C."/>
            <person name="Ivanov N.V."/>
        </authorList>
    </citation>
    <scope>NUCLEOTIDE SEQUENCE [LARGE SCALE GENOMIC DNA]</scope>
</reference>
<proteinExistence type="predicted"/>
<accession>A0AC58UNV2</accession>
<name>A0AC58UNV2_TOBAC</name>